<proteinExistence type="predicted"/>
<dbReference type="eggNOG" id="COG0515">
    <property type="taxonomic scope" value="Bacteria"/>
</dbReference>
<name>B5HJ71_STRE2</name>
<dbReference type="EMBL" id="CM000950">
    <property type="protein sequence ID" value="EDY66882.1"/>
    <property type="molecule type" value="Genomic_DNA"/>
</dbReference>
<evidence type="ECO:0000313" key="1">
    <source>
        <dbReference type="EMBL" id="EDY66882.1"/>
    </source>
</evidence>
<gene>
    <name evidence="1" type="ORF">SSDG_05126</name>
</gene>
<reference evidence="2" key="2">
    <citation type="submission" date="2009-10" db="EMBL/GenBank/DDBJ databases">
        <title>The genome sequence of Streptomyces pristinaespiralis strain ATCC 25486.</title>
        <authorList>
            <consortium name="The Broad Institute Genome Sequencing Platform"/>
            <consortium name="Broad Institute Microbial Sequencing Center"/>
            <person name="Fischbach M."/>
            <person name="Godfrey P."/>
            <person name="Ward D."/>
            <person name="Young S."/>
            <person name="Zeng Q."/>
            <person name="Koehrsen M."/>
            <person name="Alvarado L."/>
            <person name="Berlin A.M."/>
            <person name="Bochicchio J."/>
            <person name="Borenstein D."/>
            <person name="Chapman S.B."/>
            <person name="Chen Z."/>
            <person name="Engels R."/>
            <person name="Freedman E."/>
            <person name="Gellesch M."/>
            <person name="Goldberg J."/>
            <person name="Griggs A."/>
            <person name="Gujja S."/>
            <person name="Heilman E.R."/>
            <person name="Heiman D.I."/>
            <person name="Hepburn T.A."/>
            <person name="Howarth C."/>
            <person name="Jen D."/>
            <person name="Larson L."/>
            <person name="Lewis B."/>
            <person name="Mehta T."/>
            <person name="Park D."/>
            <person name="Pearson M."/>
            <person name="Richards J."/>
            <person name="Roberts A."/>
            <person name="Saif S."/>
            <person name="Shea T.D."/>
            <person name="Shenoy N."/>
            <person name="Sisk P."/>
            <person name="Stolte C."/>
            <person name="Sykes S.N."/>
            <person name="Thomson T."/>
            <person name="Walk T."/>
            <person name="White J."/>
            <person name="Yandava C."/>
            <person name="Straight P."/>
            <person name="Clardy J."/>
            <person name="Hung D."/>
            <person name="Kolter R."/>
            <person name="Mekalanos J."/>
            <person name="Walker S."/>
            <person name="Walsh C.T."/>
            <person name="Wieland-Brown L.C."/>
            <person name="Haas B."/>
            <person name="Nusbaum C."/>
            <person name="Birren B."/>
        </authorList>
    </citation>
    <scope>NUCLEOTIDE SEQUENCE [LARGE SCALE GENOMIC DNA]</scope>
    <source>
        <strain evidence="2">ATCC 25486 / DSM 40338 / CBS 914.69 / JCM 4507 / NBRC 13074 / NRRL 2958 / 5647</strain>
    </source>
</reference>
<sequence>MHMLDMQKNLKKRLPEYRRVQLHPNTFRDRTQSAIWEFTWTESKEHPGPRRAIDQMYYEDDGTEYALYMSGPAQDWATTREQFDTMLRGWRPPAQ</sequence>
<evidence type="ECO:0000313" key="2">
    <source>
        <dbReference type="Proteomes" id="UP000002805"/>
    </source>
</evidence>
<dbReference type="HOGENOM" id="CLU_2371601_0_0_11"/>
<reference evidence="2" key="1">
    <citation type="submission" date="2008-02" db="EMBL/GenBank/DDBJ databases">
        <authorList>
            <consortium name="The Broad Institute Genome Sequencing Platform"/>
            <person name="Fischbach M."/>
            <person name="Ward D."/>
            <person name="Young S."/>
            <person name="Jaffe D."/>
            <person name="Gnerre S."/>
            <person name="Berlin A."/>
            <person name="Heiman D."/>
            <person name="Hepburn T."/>
            <person name="Sykes S."/>
            <person name="Alvarado L."/>
            <person name="Kodira C.D."/>
            <person name="Straight P."/>
            <person name="Clardy J."/>
            <person name="Hung D."/>
            <person name="Kolter R."/>
            <person name="Mekalanos J."/>
            <person name="Walker S."/>
            <person name="Walsh C.T."/>
            <person name="Lander E."/>
            <person name="Galagan J."/>
            <person name="Nusbaum C."/>
            <person name="Birren B."/>
        </authorList>
    </citation>
    <scope>NUCLEOTIDE SEQUENCE [LARGE SCALE GENOMIC DNA]</scope>
    <source>
        <strain evidence="2">ATCC 25486 / DSM 40338 / CBS 914.69 / JCM 4507 / NBRC 13074 / NRRL 2958 / 5647</strain>
    </source>
</reference>
<accession>B5HJ71</accession>
<dbReference type="Proteomes" id="UP000002805">
    <property type="component" value="Chromosome"/>
</dbReference>
<organism evidence="1 2">
    <name type="scientific">Streptomyces pristinaespiralis (strain ATCC 25486 / DSM 40338 / CBS 914.69 / JCM 4507 / KCC S-0507 / NBRC 13074 / NRRL 2958 / 5647)</name>
    <dbReference type="NCBI Taxonomy" id="457429"/>
    <lineage>
        <taxon>Bacteria</taxon>
        <taxon>Bacillati</taxon>
        <taxon>Actinomycetota</taxon>
        <taxon>Actinomycetes</taxon>
        <taxon>Kitasatosporales</taxon>
        <taxon>Streptomycetaceae</taxon>
        <taxon>Streptomyces</taxon>
    </lineage>
</organism>
<dbReference type="AlphaFoldDB" id="B5HJ71"/>
<keyword evidence="2" id="KW-1185">Reference proteome</keyword>
<protein>
    <submittedName>
        <fullName evidence="1">Uncharacterized protein</fullName>
    </submittedName>
</protein>